<reference evidence="1" key="1">
    <citation type="journal article" date="2020" name="Stud. Mycol.">
        <title>101 Dothideomycetes genomes: a test case for predicting lifestyles and emergence of pathogens.</title>
        <authorList>
            <person name="Haridas S."/>
            <person name="Albert R."/>
            <person name="Binder M."/>
            <person name="Bloem J."/>
            <person name="Labutti K."/>
            <person name="Salamov A."/>
            <person name="Andreopoulos B."/>
            <person name="Baker S."/>
            <person name="Barry K."/>
            <person name="Bills G."/>
            <person name="Bluhm B."/>
            <person name="Cannon C."/>
            <person name="Castanera R."/>
            <person name="Culley D."/>
            <person name="Daum C."/>
            <person name="Ezra D."/>
            <person name="Gonzalez J."/>
            <person name="Henrissat B."/>
            <person name="Kuo A."/>
            <person name="Liang C."/>
            <person name="Lipzen A."/>
            <person name="Lutzoni F."/>
            <person name="Magnuson J."/>
            <person name="Mondo S."/>
            <person name="Nolan M."/>
            <person name="Ohm R."/>
            <person name="Pangilinan J."/>
            <person name="Park H.-J."/>
            <person name="Ramirez L."/>
            <person name="Alfaro M."/>
            <person name="Sun H."/>
            <person name="Tritt A."/>
            <person name="Yoshinaga Y."/>
            <person name="Zwiers L.-H."/>
            <person name="Turgeon B."/>
            <person name="Goodwin S."/>
            <person name="Spatafora J."/>
            <person name="Crous P."/>
            <person name="Grigoriev I."/>
        </authorList>
    </citation>
    <scope>NUCLEOTIDE SEQUENCE</scope>
    <source>
        <strain evidence="1">ATCC 200398</strain>
    </source>
</reference>
<gene>
    <name evidence="1" type="ORF">BDR25DRAFT_323372</name>
</gene>
<evidence type="ECO:0000313" key="2">
    <source>
        <dbReference type="Proteomes" id="UP000799755"/>
    </source>
</evidence>
<name>A0ACB6R305_9PLEO</name>
<evidence type="ECO:0000313" key="1">
    <source>
        <dbReference type="EMBL" id="KAF2473531.1"/>
    </source>
</evidence>
<accession>A0ACB6R305</accession>
<comment type="caution">
    <text evidence="1">The sequence shown here is derived from an EMBL/GenBank/DDBJ whole genome shotgun (WGS) entry which is preliminary data.</text>
</comment>
<sequence>MVCGALITHLVLCRIQLAVSITVVFGTGDVLTEQPVEKKGIKGYDLPRTGRMAFYGGAIWRLAATRWFRFLQAKIVLQNKTLEMVTHVAIDQTFFAPASLFVFLSSMSIVEGSSPSEKLSKSFITALRRNQIVWPFMSLFNFRFVPLDHRVILVNVIPLGWNCYLSDANSSTMVAYASPMQQGI</sequence>
<dbReference type="Proteomes" id="UP000799755">
    <property type="component" value="Unassembled WGS sequence"/>
</dbReference>
<proteinExistence type="predicted"/>
<protein>
    <submittedName>
        <fullName evidence="1">Sym-1</fullName>
    </submittedName>
</protein>
<keyword evidence="2" id="KW-1185">Reference proteome</keyword>
<dbReference type="EMBL" id="MU003499">
    <property type="protein sequence ID" value="KAF2473531.1"/>
    <property type="molecule type" value="Genomic_DNA"/>
</dbReference>
<organism evidence="1 2">
    <name type="scientific">Lindgomyces ingoldianus</name>
    <dbReference type="NCBI Taxonomy" id="673940"/>
    <lineage>
        <taxon>Eukaryota</taxon>
        <taxon>Fungi</taxon>
        <taxon>Dikarya</taxon>
        <taxon>Ascomycota</taxon>
        <taxon>Pezizomycotina</taxon>
        <taxon>Dothideomycetes</taxon>
        <taxon>Pleosporomycetidae</taxon>
        <taxon>Pleosporales</taxon>
        <taxon>Lindgomycetaceae</taxon>
        <taxon>Lindgomyces</taxon>
    </lineage>
</organism>